<sequence length="58" mass="7149">MTILLNPKQHKRYYPDAKSKEIMLKTIEFFENKGKAKIKEDDHERVWYSDFLEFQKKN</sequence>
<proteinExistence type="predicted"/>
<dbReference type="AlphaFoldDB" id="X1TUG4"/>
<comment type="caution">
    <text evidence="1">The sequence shown here is derived from an EMBL/GenBank/DDBJ whole genome shotgun (WGS) entry which is preliminary data.</text>
</comment>
<protein>
    <submittedName>
        <fullName evidence="1">Uncharacterized protein</fullName>
    </submittedName>
</protein>
<dbReference type="EMBL" id="BARW01032043">
    <property type="protein sequence ID" value="GAJ08958.1"/>
    <property type="molecule type" value="Genomic_DNA"/>
</dbReference>
<feature type="non-terminal residue" evidence="1">
    <location>
        <position position="58"/>
    </location>
</feature>
<gene>
    <name evidence="1" type="ORF">S12H4_50811</name>
</gene>
<name>X1TUG4_9ZZZZ</name>
<organism evidence="1">
    <name type="scientific">marine sediment metagenome</name>
    <dbReference type="NCBI Taxonomy" id="412755"/>
    <lineage>
        <taxon>unclassified sequences</taxon>
        <taxon>metagenomes</taxon>
        <taxon>ecological metagenomes</taxon>
    </lineage>
</organism>
<reference evidence="1" key="1">
    <citation type="journal article" date="2014" name="Front. Microbiol.">
        <title>High frequency of phylogenetically diverse reductive dehalogenase-homologous genes in deep subseafloor sedimentary metagenomes.</title>
        <authorList>
            <person name="Kawai M."/>
            <person name="Futagami T."/>
            <person name="Toyoda A."/>
            <person name="Takaki Y."/>
            <person name="Nishi S."/>
            <person name="Hori S."/>
            <person name="Arai W."/>
            <person name="Tsubouchi T."/>
            <person name="Morono Y."/>
            <person name="Uchiyama I."/>
            <person name="Ito T."/>
            <person name="Fujiyama A."/>
            <person name="Inagaki F."/>
            <person name="Takami H."/>
        </authorList>
    </citation>
    <scope>NUCLEOTIDE SEQUENCE</scope>
    <source>
        <strain evidence="1">Expedition CK06-06</strain>
    </source>
</reference>
<accession>X1TUG4</accession>
<evidence type="ECO:0000313" key="1">
    <source>
        <dbReference type="EMBL" id="GAJ08958.1"/>
    </source>
</evidence>